<dbReference type="RefSeq" id="WP_368652210.1">
    <property type="nucleotide sequence ID" value="NZ_CP162599.1"/>
</dbReference>
<feature type="domain" description="ATP-grasp" evidence="2">
    <location>
        <begin position="104"/>
        <end position="281"/>
    </location>
</feature>
<dbReference type="Gene3D" id="3.40.50.20">
    <property type="match status" value="1"/>
</dbReference>
<evidence type="ECO:0000256" key="1">
    <source>
        <dbReference type="PROSITE-ProRule" id="PRU00409"/>
    </source>
</evidence>
<sequence length="285" mass="31925">MQKTGWLIYAQTDANDNQSYIDWFMEEAALQQIDLKLIIRENLSIGILNNKRAVLLDGQPVPLPDFVIVRVLEPLLNLHFEALGVRSFNSAAVSQICNHKAMTHHTVHSLGIPMVDTFFFKKDQLGSTPPMSFPFVMKECTGRSGKQVYFIETEDDWNTALDALGTPDVVIQSCDVQLGRDVRVFIVGKEIIGAVLRKSTSDFRANFKLGGSAEVFPLDGKKTELIHKIIGHFDFGMVGIDFLIDHQGDFLFNEIEDVVGSRILSATTDTNILQKYIAYIKKCLA</sequence>
<dbReference type="InterPro" id="IPR013651">
    <property type="entry name" value="ATP-grasp_RimK-type"/>
</dbReference>
<dbReference type="SUPFAM" id="SSF56059">
    <property type="entry name" value="Glutathione synthetase ATP-binding domain-like"/>
    <property type="match status" value="1"/>
</dbReference>
<keyword evidence="1" id="KW-0547">Nucleotide-binding</keyword>
<evidence type="ECO:0000259" key="2">
    <source>
        <dbReference type="PROSITE" id="PS50975"/>
    </source>
</evidence>
<proteinExistence type="predicted"/>
<dbReference type="PANTHER" id="PTHR21621:SF0">
    <property type="entry name" value="BETA-CITRYLGLUTAMATE SYNTHASE B-RELATED"/>
    <property type="match status" value="1"/>
</dbReference>
<reference evidence="3" key="1">
    <citation type="submission" date="2024-07" db="EMBL/GenBank/DDBJ databases">
        <title>Halotolerant mesophilic bacterium Ornithinibacillus sp. 4-3, sp. nov., isolated from soil.</title>
        <authorList>
            <person name="Sidarenka A.V."/>
            <person name="Guliayeva D.E."/>
            <person name="Leanovich S.I."/>
            <person name="Hileuskaya K.S."/>
            <person name="Akhremchuk A.E."/>
            <person name="Sikolenko M.A."/>
            <person name="Valentovich L.N."/>
        </authorList>
    </citation>
    <scope>NUCLEOTIDE SEQUENCE</scope>
    <source>
        <strain evidence="3">4-3</strain>
    </source>
</reference>
<dbReference type="InterPro" id="IPR011761">
    <property type="entry name" value="ATP-grasp"/>
</dbReference>
<gene>
    <name evidence="3" type="ORF">AB4Y30_10635</name>
</gene>
<accession>A0AB39HNV0</accession>
<dbReference type="Gene3D" id="3.30.470.20">
    <property type="entry name" value="ATP-grasp fold, B domain"/>
    <property type="match status" value="1"/>
</dbReference>
<dbReference type="Pfam" id="PF08443">
    <property type="entry name" value="RimK"/>
    <property type="match status" value="1"/>
</dbReference>
<protein>
    <submittedName>
        <fullName evidence="3">RimK family alpha-L-glutamate ligase</fullName>
    </submittedName>
</protein>
<dbReference type="PANTHER" id="PTHR21621">
    <property type="entry name" value="RIBOSOMAL PROTEIN S6 MODIFICATION PROTEIN"/>
    <property type="match status" value="1"/>
</dbReference>
<dbReference type="GO" id="GO:0005737">
    <property type="term" value="C:cytoplasm"/>
    <property type="evidence" value="ECO:0007669"/>
    <property type="project" value="TreeGrafter"/>
</dbReference>
<dbReference type="GO" id="GO:0016879">
    <property type="term" value="F:ligase activity, forming carbon-nitrogen bonds"/>
    <property type="evidence" value="ECO:0007669"/>
    <property type="project" value="TreeGrafter"/>
</dbReference>
<organism evidence="3">
    <name type="scientific">Ornithinibacillus sp. 4-3</name>
    <dbReference type="NCBI Taxonomy" id="3231488"/>
    <lineage>
        <taxon>Bacteria</taxon>
        <taxon>Bacillati</taxon>
        <taxon>Bacillota</taxon>
        <taxon>Bacilli</taxon>
        <taxon>Bacillales</taxon>
        <taxon>Bacillaceae</taxon>
        <taxon>Ornithinibacillus</taxon>
    </lineage>
</organism>
<keyword evidence="3" id="KW-0436">Ligase</keyword>
<dbReference type="EMBL" id="CP162599">
    <property type="protein sequence ID" value="XDK31483.1"/>
    <property type="molecule type" value="Genomic_DNA"/>
</dbReference>
<name>A0AB39HNV0_9BACI</name>
<dbReference type="AlphaFoldDB" id="A0AB39HNV0"/>
<keyword evidence="1" id="KW-0067">ATP-binding</keyword>
<dbReference type="GO" id="GO:0046872">
    <property type="term" value="F:metal ion binding"/>
    <property type="evidence" value="ECO:0007669"/>
    <property type="project" value="InterPro"/>
</dbReference>
<dbReference type="GO" id="GO:0005524">
    <property type="term" value="F:ATP binding"/>
    <property type="evidence" value="ECO:0007669"/>
    <property type="project" value="UniProtKB-UniRule"/>
</dbReference>
<evidence type="ECO:0000313" key="3">
    <source>
        <dbReference type="EMBL" id="XDK31483.1"/>
    </source>
</evidence>
<dbReference type="PROSITE" id="PS50975">
    <property type="entry name" value="ATP_GRASP"/>
    <property type="match status" value="1"/>
</dbReference>